<organism evidence="1 2">
    <name type="scientific">Candidatus Magasanikbacteria bacterium RIFCSPHIGHO2_01_FULL_47_8</name>
    <dbReference type="NCBI Taxonomy" id="1798673"/>
    <lineage>
        <taxon>Bacteria</taxon>
        <taxon>Candidatus Magasanikiibacteriota</taxon>
    </lineage>
</organism>
<dbReference type="EMBL" id="MFPU01000022">
    <property type="protein sequence ID" value="OGH69812.1"/>
    <property type="molecule type" value="Genomic_DNA"/>
</dbReference>
<reference evidence="1 2" key="1">
    <citation type="journal article" date="2016" name="Nat. Commun.">
        <title>Thousands of microbial genomes shed light on interconnected biogeochemical processes in an aquifer system.</title>
        <authorList>
            <person name="Anantharaman K."/>
            <person name="Brown C.T."/>
            <person name="Hug L.A."/>
            <person name="Sharon I."/>
            <person name="Castelle C.J."/>
            <person name="Probst A.J."/>
            <person name="Thomas B.C."/>
            <person name="Singh A."/>
            <person name="Wilkins M.J."/>
            <person name="Karaoz U."/>
            <person name="Brodie E.L."/>
            <person name="Williams K.H."/>
            <person name="Hubbard S.S."/>
            <person name="Banfield J.F."/>
        </authorList>
    </citation>
    <scope>NUCLEOTIDE SEQUENCE [LARGE SCALE GENOMIC DNA]</scope>
</reference>
<protein>
    <recommendedName>
        <fullName evidence="3">Mannosyl-glycoprotein endo-beta-N-acetylglucosamidase-like domain-containing protein</fullName>
    </recommendedName>
</protein>
<dbReference type="Proteomes" id="UP000177953">
    <property type="component" value="Unassembled WGS sequence"/>
</dbReference>
<proteinExistence type="predicted"/>
<evidence type="ECO:0000313" key="1">
    <source>
        <dbReference type="EMBL" id="OGH69812.1"/>
    </source>
</evidence>
<name>A0A1F6MDR9_9BACT</name>
<comment type="caution">
    <text evidence="1">The sequence shown here is derived from an EMBL/GenBank/DDBJ whole genome shotgun (WGS) entry which is preliminary data.</text>
</comment>
<sequence>MTNKPKTNQKTTKSLILAIIMILAIITPDLAQAASFELASLSLSPIIINPNFNDDGPTIANLPATSRAQRINEYFAKRDMPLAGFGDKFVKVADACGLDWRLLPAIGVRESSGGKHLMNRNPFGWGSAKIPFKNFNEAIEVVAKNLCGLSPGTARYYKDKTVYEKLWAYNGTVMPSYPDEVIAIMKMF</sequence>
<gene>
    <name evidence="1" type="ORF">A2754_02015</name>
</gene>
<accession>A0A1F6MDR9</accession>
<evidence type="ECO:0000313" key="2">
    <source>
        <dbReference type="Proteomes" id="UP000177953"/>
    </source>
</evidence>
<evidence type="ECO:0008006" key="3">
    <source>
        <dbReference type="Google" id="ProtNLM"/>
    </source>
</evidence>
<dbReference type="AlphaFoldDB" id="A0A1F6MDR9"/>